<evidence type="ECO:0000313" key="1">
    <source>
        <dbReference type="EMBL" id="MBP2194469.1"/>
    </source>
</evidence>
<gene>
    <name evidence="1" type="ORF">BJ987_007370</name>
</gene>
<dbReference type="RefSeq" id="WP_209897589.1">
    <property type="nucleotide sequence ID" value="NZ_JAGGMR010000001.1"/>
</dbReference>
<evidence type="ECO:0008006" key="3">
    <source>
        <dbReference type="Google" id="ProtNLM"/>
    </source>
</evidence>
<evidence type="ECO:0000313" key="2">
    <source>
        <dbReference type="Proteomes" id="UP001519325"/>
    </source>
</evidence>
<sequence length="155" mass="17165">MPDLLWDDVRSLFDPETMGALPDLRVADTSAADWQALFDLIRSSGWAWEYSEDGVPADLPPAQEVLDRPEDAAMPELRVRPTPDVLMVFRPWVAESIDFDVDLRELQGQGGVDTLCEFVSTVGRHLGKSVVLAPETDPARPVLGFDPHADRVVVL</sequence>
<organism evidence="1 2">
    <name type="scientific">Nocardia goodfellowii</name>
    <dbReference type="NCBI Taxonomy" id="882446"/>
    <lineage>
        <taxon>Bacteria</taxon>
        <taxon>Bacillati</taxon>
        <taxon>Actinomycetota</taxon>
        <taxon>Actinomycetes</taxon>
        <taxon>Mycobacteriales</taxon>
        <taxon>Nocardiaceae</taxon>
        <taxon>Nocardia</taxon>
    </lineage>
</organism>
<comment type="caution">
    <text evidence="1">The sequence shown here is derived from an EMBL/GenBank/DDBJ whole genome shotgun (WGS) entry which is preliminary data.</text>
</comment>
<name>A0ABS4QTV0_9NOCA</name>
<reference evidence="1 2" key="1">
    <citation type="submission" date="2021-03" db="EMBL/GenBank/DDBJ databases">
        <title>Sequencing the genomes of 1000 actinobacteria strains.</title>
        <authorList>
            <person name="Klenk H.-P."/>
        </authorList>
    </citation>
    <scope>NUCLEOTIDE SEQUENCE [LARGE SCALE GENOMIC DNA]</scope>
    <source>
        <strain evidence="1 2">DSM 45516</strain>
    </source>
</reference>
<dbReference type="EMBL" id="JAGGMR010000001">
    <property type="protein sequence ID" value="MBP2194469.1"/>
    <property type="molecule type" value="Genomic_DNA"/>
</dbReference>
<accession>A0ABS4QTV0</accession>
<dbReference type="Proteomes" id="UP001519325">
    <property type="component" value="Unassembled WGS sequence"/>
</dbReference>
<protein>
    <recommendedName>
        <fullName evidence="3">GNAT family N-acetyltransferase</fullName>
    </recommendedName>
</protein>
<keyword evidence="2" id="KW-1185">Reference proteome</keyword>
<proteinExistence type="predicted"/>